<accession>A0ABU2WNF8</accession>
<dbReference type="EMBL" id="JAVRIC010000035">
    <property type="protein sequence ID" value="MDT0499093.1"/>
    <property type="molecule type" value="Genomic_DNA"/>
</dbReference>
<proteinExistence type="predicted"/>
<dbReference type="Proteomes" id="UP001254608">
    <property type="component" value="Unassembled WGS sequence"/>
</dbReference>
<protein>
    <submittedName>
        <fullName evidence="1">Cbb3-type cytochrome oxidase assembly protein</fullName>
    </submittedName>
</protein>
<reference evidence="1 2" key="1">
    <citation type="submission" date="2023-09" db="EMBL/GenBank/DDBJ databases">
        <authorList>
            <person name="Rey-Velasco X."/>
        </authorList>
    </citation>
    <scope>NUCLEOTIDE SEQUENCE [LARGE SCALE GENOMIC DNA]</scope>
    <source>
        <strain evidence="1 2">W345</strain>
    </source>
</reference>
<evidence type="ECO:0000313" key="2">
    <source>
        <dbReference type="Proteomes" id="UP001254608"/>
    </source>
</evidence>
<evidence type="ECO:0000313" key="1">
    <source>
        <dbReference type="EMBL" id="MDT0499093.1"/>
    </source>
</evidence>
<dbReference type="Pfam" id="PF03597">
    <property type="entry name" value="FixS"/>
    <property type="match status" value="1"/>
</dbReference>
<dbReference type="PANTHER" id="PTHR41532:SF1">
    <property type="entry name" value="FIXS PROTEIN"/>
    <property type="match status" value="1"/>
</dbReference>
<dbReference type="RefSeq" id="WP_311366502.1">
    <property type="nucleotide sequence ID" value="NZ_JAVRIC010000035.1"/>
</dbReference>
<organism evidence="1 2">
    <name type="scientific">Banduia mediterranea</name>
    <dbReference type="NCBI Taxonomy" id="3075609"/>
    <lineage>
        <taxon>Bacteria</taxon>
        <taxon>Pseudomonadati</taxon>
        <taxon>Pseudomonadota</taxon>
        <taxon>Gammaproteobacteria</taxon>
        <taxon>Nevskiales</taxon>
        <taxon>Algiphilaceae</taxon>
        <taxon>Banduia</taxon>
    </lineage>
</organism>
<sequence>MSSLFVLIPLGLLFTALAAGFLLMAVRGGQFEDLKQIGQRMPDDED</sequence>
<dbReference type="InterPro" id="IPR004714">
    <property type="entry name" value="Cyt_oxidase_maturation_cbb3"/>
</dbReference>
<dbReference type="PANTHER" id="PTHR41532">
    <property type="entry name" value="FIXS PROTEIN"/>
    <property type="match status" value="1"/>
</dbReference>
<comment type="caution">
    <text evidence="1">The sequence shown here is derived from an EMBL/GenBank/DDBJ whole genome shotgun (WGS) entry which is preliminary data.</text>
</comment>
<keyword evidence="2" id="KW-1185">Reference proteome</keyword>
<name>A0ABU2WNF8_9GAMM</name>
<gene>
    <name evidence="1" type="ORF">RM530_17250</name>
</gene>